<dbReference type="EMBL" id="LRQT01000001">
    <property type="protein sequence ID" value="KXA65650.1"/>
    <property type="molecule type" value="Genomic_DNA"/>
</dbReference>
<proteinExistence type="predicted"/>
<comment type="caution">
    <text evidence="1">The sequence shown here is derived from an EMBL/GenBank/DDBJ whole genome shotgun (WGS) entry which is preliminary data.</text>
</comment>
<evidence type="ECO:0000313" key="2">
    <source>
        <dbReference type="Proteomes" id="UP000070226"/>
    </source>
</evidence>
<accession>A0A133S7H3</accession>
<evidence type="ECO:0000313" key="1">
    <source>
        <dbReference type="EMBL" id="KXA65650.1"/>
    </source>
</evidence>
<reference evidence="1 2" key="1">
    <citation type="submission" date="2016-01" db="EMBL/GenBank/DDBJ databases">
        <authorList>
            <person name="Oliw E.H."/>
        </authorList>
    </citation>
    <scope>NUCLEOTIDE SEQUENCE [LARGE SCALE GENOMIC DNA]</scope>
    <source>
        <strain evidence="1 2">CMW7756B</strain>
    </source>
</reference>
<gene>
    <name evidence="1" type="ORF">HMPREF3233_00016</name>
</gene>
<evidence type="ECO:0008006" key="3">
    <source>
        <dbReference type="Google" id="ProtNLM"/>
    </source>
</evidence>
<name>A0A133S7H3_9FIRM</name>
<dbReference type="STRING" id="39777.B7L28_01825"/>
<protein>
    <recommendedName>
        <fullName evidence="3">Carboxymuconolactone decarboxylase family protein</fullName>
    </recommendedName>
</protein>
<dbReference type="PATRIC" id="fig|39777.7.peg.16"/>
<dbReference type="Proteomes" id="UP000070226">
    <property type="component" value="Unassembled WGS sequence"/>
</dbReference>
<dbReference type="AlphaFoldDB" id="A0A133S7H3"/>
<dbReference type="Gene3D" id="1.20.1290.10">
    <property type="entry name" value="AhpD-like"/>
    <property type="match status" value="1"/>
</dbReference>
<sequence length="243" mass="26502">MCFCWCVKGDLETLKKVLTLAVALAVVSSGYLCEVNGAAEPITKKAPSISEFNIYVPKELNERQKDLVEIGRYTASGDLGSLRETIISAIERGTLTPQEVSIAIRQLYSAAGLKQMNAALATFEQLREERPEFGVDYDKLVPKRVGLSALLGNGSNSTNMAAKIKADEASTAVKYNTFRIKKPKPQNRNRSRLGKLDRELVAAAALGTRVGKSNAVFATSKKSLTELGLSPQQIEYLENMLSN</sequence>
<dbReference type="SUPFAM" id="SSF69118">
    <property type="entry name" value="AhpD-like"/>
    <property type="match status" value="1"/>
</dbReference>
<dbReference type="InterPro" id="IPR029032">
    <property type="entry name" value="AhpD-like"/>
</dbReference>
<organism evidence="1">
    <name type="scientific">Veillonella atypica</name>
    <dbReference type="NCBI Taxonomy" id="39777"/>
    <lineage>
        <taxon>Bacteria</taxon>
        <taxon>Bacillati</taxon>
        <taxon>Bacillota</taxon>
        <taxon>Negativicutes</taxon>
        <taxon>Veillonellales</taxon>
        <taxon>Veillonellaceae</taxon>
        <taxon>Veillonella</taxon>
    </lineage>
</organism>